<dbReference type="Proteomes" id="UP000242715">
    <property type="component" value="Unassembled WGS sequence"/>
</dbReference>
<dbReference type="EMBL" id="DF973212">
    <property type="protein sequence ID" value="GAU20418.1"/>
    <property type="molecule type" value="Genomic_DNA"/>
</dbReference>
<feature type="signal peptide" evidence="1">
    <location>
        <begin position="1"/>
        <end position="33"/>
    </location>
</feature>
<proteinExistence type="predicted"/>
<evidence type="ECO:0000313" key="4">
    <source>
        <dbReference type="Proteomes" id="UP000242715"/>
    </source>
</evidence>
<dbReference type="OrthoDB" id="1939198at2759"/>
<dbReference type="AlphaFoldDB" id="A0A2Z6MVP0"/>
<dbReference type="PANTHER" id="PTHR36586">
    <property type="entry name" value="PROLINE-RICH EXTENSIN-LIKE"/>
    <property type="match status" value="1"/>
</dbReference>
<dbReference type="GO" id="GO:0005199">
    <property type="term" value="F:structural constituent of cell wall"/>
    <property type="evidence" value="ECO:0007669"/>
    <property type="project" value="InterPro"/>
</dbReference>
<dbReference type="Pfam" id="PF01190">
    <property type="entry name" value="Pollen_Ole_e_1"/>
    <property type="match status" value="1"/>
</dbReference>
<gene>
    <name evidence="3" type="ORF">TSUD_12380</name>
</gene>
<protein>
    <recommendedName>
        <fullName evidence="2">Extensin domain-containing protein</fullName>
    </recommendedName>
</protein>
<dbReference type="PRINTS" id="PR01217">
    <property type="entry name" value="PRICHEXTENSN"/>
</dbReference>
<dbReference type="Pfam" id="PF04554">
    <property type="entry name" value="Extensin_2"/>
    <property type="match status" value="2"/>
</dbReference>
<keyword evidence="1" id="KW-0732">Signal</keyword>
<feature type="domain" description="Extensin" evidence="2">
    <location>
        <begin position="234"/>
        <end position="277"/>
    </location>
</feature>
<evidence type="ECO:0000256" key="1">
    <source>
        <dbReference type="SAM" id="SignalP"/>
    </source>
</evidence>
<evidence type="ECO:0000313" key="3">
    <source>
        <dbReference type="EMBL" id="GAU20418.1"/>
    </source>
</evidence>
<reference evidence="4" key="1">
    <citation type="journal article" date="2017" name="Front. Plant Sci.">
        <title>Climate Clever Clovers: New Paradigm to Reduce the Environmental Footprint of Ruminants by Breeding Low Methanogenic Forages Utilizing Haplotype Variation.</title>
        <authorList>
            <person name="Kaur P."/>
            <person name="Appels R."/>
            <person name="Bayer P.E."/>
            <person name="Keeble-Gagnere G."/>
            <person name="Wang J."/>
            <person name="Hirakawa H."/>
            <person name="Shirasawa K."/>
            <person name="Vercoe P."/>
            <person name="Stefanova K."/>
            <person name="Durmic Z."/>
            <person name="Nichols P."/>
            <person name="Revell C."/>
            <person name="Isobe S.N."/>
            <person name="Edwards D."/>
            <person name="Erskine W."/>
        </authorList>
    </citation>
    <scope>NUCLEOTIDE SEQUENCE [LARGE SCALE GENOMIC DNA]</scope>
    <source>
        <strain evidence="4">cv. Daliak</strain>
    </source>
</reference>
<name>A0A2Z6MVP0_TRISU</name>
<dbReference type="InterPro" id="IPR006706">
    <property type="entry name" value="Extensin_dom"/>
</dbReference>
<dbReference type="GO" id="GO:0009664">
    <property type="term" value="P:plant-type cell wall organization"/>
    <property type="evidence" value="ECO:0007669"/>
    <property type="project" value="InterPro"/>
</dbReference>
<sequence length="394" mass="43243">MTAVASSPKRGHNWPSMAMALAIVLISTTVVSAAADSYIYSSPPPYVYKSPPPPPYEHKDPSYAYKSPPPPYVYKSPPPPSPSPPPPYVYKSPPPPSPSPPPPYVYKSPPPPSPSPPPPYVYKSPPPPPYDCLTGAVVEITCKAGNKIIKAYGKTKINGKYSITVEDFDYVKYGATVCKAALYSPPKGSPFNIPTKLNAGTKLYLKSKDKYEIVLKAKPFAYASKKHFKECEKHKPSPTPYYYKSPPPPTPVYKYKSPPPPVHTYSPPYYYKSPPPPSPLATLQLQATGHFFENLFMASYNICLQCLDCQETVVQILQDFQDSKNGWIGNFQLIISVGTIQGNRHSLSGVAVNELFLNQGYSAVSNGAHIVEVGWNRPPQGCFKVNIDGSLLDL</sequence>
<evidence type="ECO:0000259" key="2">
    <source>
        <dbReference type="Pfam" id="PF04554"/>
    </source>
</evidence>
<keyword evidence="4" id="KW-1185">Reference proteome</keyword>
<feature type="chain" id="PRO_5016373221" description="Extensin domain-containing protein" evidence="1">
    <location>
        <begin position="34"/>
        <end position="394"/>
    </location>
</feature>
<feature type="domain" description="Extensin" evidence="2">
    <location>
        <begin position="46"/>
        <end position="96"/>
    </location>
</feature>
<dbReference type="PANTHER" id="PTHR36586:SF27">
    <property type="entry name" value="EXTENSIN-2-LIKE"/>
    <property type="match status" value="1"/>
</dbReference>
<organism evidence="3 4">
    <name type="scientific">Trifolium subterraneum</name>
    <name type="common">Subterranean clover</name>
    <dbReference type="NCBI Taxonomy" id="3900"/>
    <lineage>
        <taxon>Eukaryota</taxon>
        <taxon>Viridiplantae</taxon>
        <taxon>Streptophyta</taxon>
        <taxon>Embryophyta</taxon>
        <taxon>Tracheophyta</taxon>
        <taxon>Spermatophyta</taxon>
        <taxon>Magnoliopsida</taxon>
        <taxon>eudicotyledons</taxon>
        <taxon>Gunneridae</taxon>
        <taxon>Pentapetalae</taxon>
        <taxon>rosids</taxon>
        <taxon>fabids</taxon>
        <taxon>Fabales</taxon>
        <taxon>Fabaceae</taxon>
        <taxon>Papilionoideae</taxon>
        <taxon>50 kb inversion clade</taxon>
        <taxon>NPAAA clade</taxon>
        <taxon>Hologalegina</taxon>
        <taxon>IRL clade</taxon>
        <taxon>Trifolieae</taxon>
        <taxon>Trifolium</taxon>
    </lineage>
</organism>
<accession>A0A2Z6MVP0</accession>